<evidence type="ECO:0000313" key="5">
    <source>
        <dbReference type="Proteomes" id="UP000557193"/>
    </source>
</evidence>
<dbReference type="PANTHER" id="PTHR43877">
    <property type="entry name" value="AMINOALKYLPHOSPHONATE N-ACETYLTRANSFERASE-RELATED-RELATED"/>
    <property type="match status" value="1"/>
</dbReference>
<dbReference type="Gene3D" id="3.40.630.30">
    <property type="match status" value="1"/>
</dbReference>
<protein>
    <submittedName>
        <fullName evidence="4">RimJ/RimL family protein N-acetyltransferase</fullName>
    </submittedName>
</protein>
<dbReference type="InterPro" id="IPR000182">
    <property type="entry name" value="GNAT_dom"/>
</dbReference>
<keyword evidence="5" id="KW-1185">Reference proteome</keyword>
<dbReference type="GO" id="GO:0016747">
    <property type="term" value="F:acyltransferase activity, transferring groups other than amino-acyl groups"/>
    <property type="evidence" value="ECO:0007669"/>
    <property type="project" value="InterPro"/>
</dbReference>
<organism evidence="4 5">
    <name type="scientific">Pseudomonas fluvialis</name>
    <dbReference type="NCBI Taxonomy" id="1793966"/>
    <lineage>
        <taxon>Bacteria</taxon>
        <taxon>Pseudomonadati</taxon>
        <taxon>Pseudomonadota</taxon>
        <taxon>Gammaproteobacteria</taxon>
        <taxon>Pseudomonadales</taxon>
        <taxon>Pseudomonadaceae</taxon>
        <taxon>Pseudomonas</taxon>
    </lineage>
</organism>
<dbReference type="PROSITE" id="PS51186">
    <property type="entry name" value="GNAT"/>
    <property type="match status" value="1"/>
</dbReference>
<dbReference type="CDD" id="cd04301">
    <property type="entry name" value="NAT_SF"/>
    <property type="match status" value="1"/>
</dbReference>
<dbReference type="Pfam" id="PF00583">
    <property type="entry name" value="Acetyltransf_1"/>
    <property type="match status" value="1"/>
</dbReference>
<keyword evidence="2" id="KW-0012">Acyltransferase</keyword>
<comment type="caution">
    <text evidence="4">The sequence shown here is derived from an EMBL/GenBank/DDBJ whole genome shotgun (WGS) entry which is preliminary data.</text>
</comment>
<dbReference type="InterPro" id="IPR050832">
    <property type="entry name" value="Bact_Acetyltransf"/>
</dbReference>
<keyword evidence="1 4" id="KW-0808">Transferase</keyword>
<dbReference type="AlphaFoldDB" id="A0A7X0EV58"/>
<evidence type="ECO:0000256" key="1">
    <source>
        <dbReference type="ARBA" id="ARBA00022679"/>
    </source>
</evidence>
<dbReference type="PANTHER" id="PTHR43877:SF2">
    <property type="entry name" value="AMINOALKYLPHOSPHONATE N-ACETYLTRANSFERASE-RELATED"/>
    <property type="match status" value="1"/>
</dbReference>
<reference evidence="4 5" key="1">
    <citation type="submission" date="2020-08" db="EMBL/GenBank/DDBJ databases">
        <title>Functional genomics of gut bacteria from endangered species of beetles.</title>
        <authorList>
            <person name="Carlos-Shanley C."/>
        </authorList>
    </citation>
    <scope>NUCLEOTIDE SEQUENCE [LARGE SCALE GENOMIC DNA]</scope>
    <source>
        <strain evidence="4 5">S00202</strain>
    </source>
</reference>
<accession>A0A7X0EV58</accession>
<evidence type="ECO:0000259" key="3">
    <source>
        <dbReference type="PROSITE" id="PS51186"/>
    </source>
</evidence>
<dbReference type="SUPFAM" id="SSF55729">
    <property type="entry name" value="Acyl-CoA N-acyltransferases (Nat)"/>
    <property type="match status" value="1"/>
</dbReference>
<name>A0A7X0EV58_9PSED</name>
<dbReference type="Proteomes" id="UP000557193">
    <property type="component" value="Unassembled WGS sequence"/>
</dbReference>
<evidence type="ECO:0000256" key="2">
    <source>
        <dbReference type="ARBA" id="ARBA00023315"/>
    </source>
</evidence>
<gene>
    <name evidence="4" type="ORF">HNP49_002667</name>
</gene>
<evidence type="ECO:0000313" key="4">
    <source>
        <dbReference type="EMBL" id="MBB6342485.1"/>
    </source>
</evidence>
<sequence length="159" mass="17549">MPLTHRPATAADLAQVVTFPQNRDELFFCFPRAVWPLDVGQLAAAMAERRDSTVVELDGQLAGFANFFQWQYGEFCALGNLMVAPWARGRGVAQYLIGVMEAQARAHYQARLMKVSCFNGNAAGLLLYPRLGYQLAGVVERATPSGERVALIQFSKPLQ</sequence>
<dbReference type="InterPro" id="IPR016181">
    <property type="entry name" value="Acyl_CoA_acyltransferase"/>
</dbReference>
<feature type="domain" description="N-acetyltransferase" evidence="3">
    <location>
        <begin position="3"/>
        <end position="159"/>
    </location>
</feature>
<dbReference type="RefSeq" id="WP_184684000.1">
    <property type="nucleotide sequence ID" value="NZ_JACHLL010000004.1"/>
</dbReference>
<proteinExistence type="predicted"/>
<dbReference type="EMBL" id="JACHLL010000004">
    <property type="protein sequence ID" value="MBB6342485.1"/>
    <property type="molecule type" value="Genomic_DNA"/>
</dbReference>